<dbReference type="EMBL" id="CAKOAT010386265">
    <property type="protein sequence ID" value="CAH8364388.1"/>
    <property type="molecule type" value="Genomic_DNA"/>
</dbReference>
<dbReference type="AlphaFoldDB" id="A0ABC8L461"/>
<dbReference type="PANTHER" id="PTHR21450">
    <property type="entry name" value="PROTEIN ALTERED PHOSPHATE STARVATION RESPONSE 1"/>
    <property type="match status" value="1"/>
</dbReference>
<dbReference type="InterPro" id="IPR006868">
    <property type="entry name" value="DUF630"/>
</dbReference>
<evidence type="ECO:0000259" key="1">
    <source>
        <dbReference type="Pfam" id="PF04782"/>
    </source>
</evidence>
<gene>
    <name evidence="3" type="ORF">ERUC_LOCUS30121</name>
</gene>
<name>A0ABC8L461_ERUVS</name>
<proteinExistence type="predicted"/>
<evidence type="ECO:0000313" key="3">
    <source>
        <dbReference type="EMBL" id="CAH8364388.1"/>
    </source>
</evidence>
<accession>A0ABC8L461</accession>
<dbReference type="Proteomes" id="UP001642260">
    <property type="component" value="Unassembled WGS sequence"/>
</dbReference>
<reference evidence="3 4" key="1">
    <citation type="submission" date="2022-03" db="EMBL/GenBank/DDBJ databases">
        <authorList>
            <person name="Macdonald S."/>
            <person name="Ahmed S."/>
            <person name="Newling K."/>
        </authorList>
    </citation>
    <scope>NUCLEOTIDE SEQUENCE [LARGE SCALE GENOMIC DNA]</scope>
</reference>
<dbReference type="Pfam" id="PF04783">
    <property type="entry name" value="DUF630"/>
    <property type="match status" value="1"/>
</dbReference>
<keyword evidence="4" id="KW-1185">Reference proteome</keyword>
<feature type="domain" description="DUF630" evidence="2">
    <location>
        <begin position="1"/>
        <end position="60"/>
    </location>
</feature>
<evidence type="ECO:0000313" key="4">
    <source>
        <dbReference type="Proteomes" id="UP001642260"/>
    </source>
</evidence>
<dbReference type="InterPro" id="IPR006867">
    <property type="entry name" value="DUF632"/>
</dbReference>
<sequence length="609" mass="69854">MGCSNSKLGSYDDPVKICKDRKRFIQQTVEHMTNFASAHTAYIKSLRNVSNALREFLQEDVEPHEFKTSYLISRGTRPLQVQETPPEIYKVESYEADGFLEMNIHMNPPNSPQSSQWNDFFWNPLTSYEYNGYNYYNESAMEDEMRRIREEEGIPDLEEDDGHDHHNMKASEDCNGIKMNQEDEIEHVNEEKERGIEVTTDDGHDHHNMKASEDCNGIKMNQEDEIEHVNEEKERSIEVTADDAKREETNVCLNRKPTSMGEVIKDLEDQFTTICNSANEVSGLLEANKVECTTSSRLLMSSESSSVISEESRVLPGHQATLDRLYLWETKLYDEVKSGERVRIAYEKKCLALRKHDLKGDESSSIDKTRVMARDLDIKFKVYIHSIESISARIETLRDQELLPQILELLQGLTRMWKVMAECHQIQKRTLDEAKLLLSSTLPHLKKINIERLAGSALKLVTQLQRWRACFQAWITSQRSYVCSLTGWLLKCIRGDTDPEKVKLPTSPYQLFEVCIGWSRLLNGLNEKHVVEKLDFFNSCMGSIFTTEGMELDEVAKLEKMAEIAVKVVCNGMSVAVSSLAEFAITSADEHLKLVNHTSEQQVKVDNVE</sequence>
<dbReference type="Pfam" id="PF04782">
    <property type="entry name" value="DUF632"/>
    <property type="match status" value="1"/>
</dbReference>
<protein>
    <submittedName>
        <fullName evidence="3">Uncharacterized protein</fullName>
    </submittedName>
</protein>
<dbReference type="PANTHER" id="PTHR21450:SF3">
    <property type="entry name" value="DUF630 FAMILY PROTEIN (DUF630 AND DUF632)"/>
    <property type="match status" value="1"/>
</dbReference>
<organism evidence="3 4">
    <name type="scientific">Eruca vesicaria subsp. sativa</name>
    <name type="common">Garden rocket</name>
    <name type="synonym">Eruca sativa</name>
    <dbReference type="NCBI Taxonomy" id="29727"/>
    <lineage>
        <taxon>Eukaryota</taxon>
        <taxon>Viridiplantae</taxon>
        <taxon>Streptophyta</taxon>
        <taxon>Embryophyta</taxon>
        <taxon>Tracheophyta</taxon>
        <taxon>Spermatophyta</taxon>
        <taxon>Magnoliopsida</taxon>
        <taxon>eudicotyledons</taxon>
        <taxon>Gunneridae</taxon>
        <taxon>Pentapetalae</taxon>
        <taxon>rosids</taxon>
        <taxon>malvids</taxon>
        <taxon>Brassicales</taxon>
        <taxon>Brassicaceae</taxon>
        <taxon>Brassiceae</taxon>
        <taxon>Eruca</taxon>
    </lineage>
</organism>
<comment type="caution">
    <text evidence="3">The sequence shown here is derived from an EMBL/GenBank/DDBJ whole genome shotgun (WGS) entry which is preliminary data.</text>
</comment>
<feature type="domain" description="DUF632" evidence="1">
    <location>
        <begin position="261"/>
        <end position="540"/>
    </location>
</feature>
<evidence type="ECO:0000259" key="2">
    <source>
        <dbReference type="Pfam" id="PF04783"/>
    </source>
</evidence>